<dbReference type="EMBL" id="LN853291">
    <property type="protein sequence ID" value="CRY95565.1"/>
    <property type="molecule type" value="Genomic_DNA"/>
</dbReference>
<dbReference type="InterPro" id="IPR000989">
    <property type="entry name" value="Rep"/>
</dbReference>
<organism evidence="2">
    <name type="scientific">uncultured prokaryote</name>
    <dbReference type="NCBI Taxonomy" id="198431"/>
    <lineage>
        <taxon>unclassified sequences</taxon>
        <taxon>environmental samples</taxon>
    </lineage>
</organism>
<keyword evidence="2" id="KW-0614">Plasmid</keyword>
<reference evidence="2" key="2">
    <citation type="submission" date="2015-07" db="EMBL/GenBank/DDBJ databases">
        <title>Plasmids, circular viruses and viroids from rat gut.</title>
        <authorList>
            <person name="Jorgensen T.J."/>
            <person name="Hansen M.A."/>
            <person name="Xu Z."/>
            <person name="Tabak M.A."/>
            <person name="Sorensen S.J."/>
            <person name="Hansen L.H."/>
        </authorList>
    </citation>
    <scope>NUCLEOTIDE SEQUENCE</scope>
    <source>
        <plasmid evidence="2">pRGRH0669</plasmid>
    </source>
</reference>
<protein>
    <recommendedName>
        <fullName evidence="3">Replication protein</fullName>
    </recommendedName>
</protein>
<dbReference type="AlphaFoldDB" id="A0A0H5Q2H3"/>
<keyword evidence="1" id="KW-0235">DNA replication</keyword>
<geneLocation type="plasmid" evidence="2">
    <name>pRGRH0669</name>
</geneLocation>
<evidence type="ECO:0008006" key="3">
    <source>
        <dbReference type="Google" id="ProtNLM"/>
    </source>
</evidence>
<sequence>MSGPPKSKPLDVLSLAAVGQEGFQTEQGSSRRRANVTAEGAPLGIYAENYSPSGTARVSEDGEILDVPRDSRTARAERYALKSAARRLLPKDHRTTKCMHWRLPNREVQVQKGATNDRAFYHGLQVCAMPWTCPVCASKISERRRHEVAKAIKQAEALGLQVFLTTFTVPHGLGDDVHQILDKMMAAWKRLWQGKAGMQLRNALGLFGHIRALEVTHGENGFHPHFHALLFFHPQQTTPAGWGMLLPRWQAVAVRSGLPRPSDAHGCRIDGGSKAASYVSKGVWGLESEVTKGHVKSGRKGSRTPFDLLRDYMHGDKHAGALWRVYVDAFTGRRQLHWSVGLKKLLSIAELSDDEIANKPEDEKALLLASITDEQWKIIYRRHLESAVLDLAETSPTAMLLFLQSLGDQ</sequence>
<evidence type="ECO:0000313" key="2">
    <source>
        <dbReference type="EMBL" id="CRY95565.1"/>
    </source>
</evidence>
<evidence type="ECO:0000256" key="1">
    <source>
        <dbReference type="ARBA" id="ARBA00022705"/>
    </source>
</evidence>
<accession>A0A0H5Q2H3</accession>
<dbReference type="GO" id="GO:0003677">
    <property type="term" value="F:DNA binding"/>
    <property type="evidence" value="ECO:0007669"/>
    <property type="project" value="InterPro"/>
</dbReference>
<reference evidence="2" key="1">
    <citation type="submission" date="2015-06" db="EMBL/GenBank/DDBJ databases">
        <authorList>
            <person name="Joergensen T."/>
        </authorList>
    </citation>
    <scope>NUCLEOTIDE SEQUENCE</scope>
    <source>
        <plasmid evidence="2">pRGRH0669</plasmid>
    </source>
</reference>
<proteinExistence type="predicted"/>
<dbReference type="GO" id="GO:0006260">
    <property type="term" value="P:DNA replication"/>
    <property type="evidence" value="ECO:0007669"/>
    <property type="project" value="UniProtKB-KW"/>
</dbReference>
<name>A0A0H5Q2H3_9ZZZZ</name>
<dbReference type="Pfam" id="PF01446">
    <property type="entry name" value="Rep_1"/>
    <property type="match status" value="1"/>
</dbReference>